<reference evidence="7" key="1">
    <citation type="submission" date="2021-09" db="EMBL/GenBank/DDBJ databases">
        <authorList>
            <consortium name="AG Swart"/>
            <person name="Singh M."/>
            <person name="Singh A."/>
            <person name="Seah K."/>
            <person name="Emmerich C."/>
        </authorList>
    </citation>
    <scope>NUCLEOTIDE SEQUENCE</scope>
    <source>
        <strain evidence="7">ATCC30299</strain>
    </source>
</reference>
<feature type="transmembrane region" description="Helical" evidence="5">
    <location>
        <begin position="1066"/>
        <end position="1087"/>
    </location>
</feature>
<evidence type="ECO:0000256" key="1">
    <source>
        <dbReference type="ARBA" id="ARBA00004370"/>
    </source>
</evidence>
<dbReference type="EMBL" id="CAJZBQ010000030">
    <property type="protein sequence ID" value="CAG9322183.1"/>
    <property type="molecule type" value="Genomic_DNA"/>
</dbReference>
<keyword evidence="2 5" id="KW-0812">Transmembrane</keyword>
<dbReference type="AlphaFoldDB" id="A0AAU9JMU9"/>
<accession>A0AAU9JMU9</accession>
<comment type="subcellular location">
    <subcellularLocation>
        <location evidence="1">Membrane</location>
    </subcellularLocation>
</comment>
<proteinExistence type="predicted"/>
<dbReference type="Proteomes" id="UP001162131">
    <property type="component" value="Unassembled WGS sequence"/>
</dbReference>
<feature type="transmembrane region" description="Helical" evidence="5">
    <location>
        <begin position="1009"/>
        <end position="1027"/>
    </location>
</feature>
<dbReference type="GO" id="GO:0016020">
    <property type="term" value="C:membrane"/>
    <property type="evidence" value="ECO:0007669"/>
    <property type="project" value="UniProtKB-SubCell"/>
</dbReference>
<sequence>MTRLWMMLAPLAIADLIIDILISDSTEEYFFSTIANVITENLNNPQVFSIFVRKETDIKSLLHTNSIVIDATFSLSITAVIKQAAEDSQFVYLNIGEPTHIFSDWEFFVHFDHDQNIKALSQIFNLLNWTTALIVKENNYDDLSSALIESFANFNIQYFSFIDNQSQTVSDLFVGREILPTGVKNIVIQNSGNGAQKIVNSLETKDLYQKGTGVIIGSRGIWGADADGLLIYVESELEDAADYAHYEALACLKMLKIIDALSITVSNIELKEKLQSVTYEHQPIFNYSLINIKSSQKVKVGHIFDEELFLNKTLMFPGNTTKIPNTFVSYVNISMADGRTNPGTSSSWFYPALKAAARMAVNLANEQNYLGNFQIAVTHTDCGAESFTTSYSVPCFAALKNQMGVAHLTSGFPLACYGTIQAFRALKISIPMISELCGETIFNNQTTYPEFMRVMKNYGYNSSMMANLALIFGWTNVIILYQNSTTGIDLYNYFLKSAQSSNINILNNETSRIIKNGYDKADFETYKPLFESIKNTKGRIFIMLIDPPSVYYVIEGLYDVGIRRGDAIMMFSIKVSFEIALETDPQAKLKLAELMYGSFAVFQDEWVGDYGLYLKDLYVRLMNSVDPVYKCFAYDSMMTVLNAIKFSIAKGDNINTPSVINKSMRLQRFTGCSGTVTFANGSNDRSQVVIVIYNTIYNSTNGKWIDIRVGTYNIASTHPFTFISSITWPGGTSGPPSDIIVKPDDCPFDWKDVQSSFQGTAIFYTISFTIAAGTALLSIYIFRKWWNVYVGPLLVKKNFKFGDGIVMSIIFIDFLQLIAMGPTMSGYDKFSSVIGDYASVNLTNIIEFKEKYYWMGFFTVLGLCTLWVYFCVIILYQIGDRFQNWFIDHSVTMARETMPILGNLCVIPIVSILLDVFNCRNATGGALSDSFIGKDCTMTCWNYPHNLYASLALISLLSYVPLAVYCRPIWQNLQLEINIITRPLHLMTKSIIQVTIVVLKGTLKPYNQSLHGLVFLFILAIYLVICIKWKPFNYHRCNWWTIISILAVMWSVLLSSIYWIVPSGFVSLWIILQLTGWFILLLLGIFVQHKWYPSLLYREKAPDIGIFFRFLLSSNVKVDEITKIKKKNENDSPGLPKVSSESRSEDNLIARDMKFQFTLRTNMVSTMLQ</sequence>
<feature type="domain" description="Receptor ligand binding region" evidence="6">
    <location>
        <begin position="354"/>
        <end position="695"/>
    </location>
</feature>
<feature type="transmembrane region" description="Helical" evidence="5">
    <location>
        <begin position="761"/>
        <end position="781"/>
    </location>
</feature>
<keyword evidence="4 5" id="KW-0472">Membrane</keyword>
<evidence type="ECO:0000256" key="3">
    <source>
        <dbReference type="ARBA" id="ARBA00022989"/>
    </source>
</evidence>
<keyword evidence="8" id="KW-1185">Reference proteome</keyword>
<feature type="transmembrane region" description="Helical" evidence="5">
    <location>
        <begin position="947"/>
        <end position="965"/>
    </location>
</feature>
<name>A0AAU9JMU9_9CILI</name>
<dbReference type="InterPro" id="IPR028082">
    <property type="entry name" value="Peripla_BP_I"/>
</dbReference>
<keyword evidence="3 5" id="KW-1133">Transmembrane helix</keyword>
<evidence type="ECO:0000259" key="6">
    <source>
        <dbReference type="Pfam" id="PF01094"/>
    </source>
</evidence>
<dbReference type="SUPFAM" id="SSF53822">
    <property type="entry name" value="Periplasmic binding protein-like I"/>
    <property type="match status" value="1"/>
</dbReference>
<evidence type="ECO:0000313" key="7">
    <source>
        <dbReference type="EMBL" id="CAG9322183.1"/>
    </source>
</evidence>
<gene>
    <name evidence="7" type="ORF">BSTOLATCC_MIC30561</name>
</gene>
<organism evidence="7 8">
    <name type="scientific">Blepharisma stoltei</name>
    <dbReference type="NCBI Taxonomy" id="1481888"/>
    <lineage>
        <taxon>Eukaryota</taxon>
        <taxon>Sar</taxon>
        <taxon>Alveolata</taxon>
        <taxon>Ciliophora</taxon>
        <taxon>Postciliodesmatophora</taxon>
        <taxon>Heterotrichea</taxon>
        <taxon>Heterotrichida</taxon>
        <taxon>Blepharismidae</taxon>
        <taxon>Blepharisma</taxon>
    </lineage>
</organism>
<feature type="transmembrane region" description="Helical" evidence="5">
    <location>
        <begin position="852"/>
        <end position="876"/>
    </location>
</feature>
<comment type="caution">
    <text evidence="7">The sequence shown here is derived from an EMBL/GenBank/DDBJ whole genome shotgun (WGS) entry which is preliminary data.</text>
</comment>
<protein>
    <recommendedName>
        <fullName evidence="6">Receptor ligand binding region domain-containing protein</fullName>
    </recommendedName>
</protein>
<dbReference type="InterPro" id="IPR001828">
    <property type="entry name" value="ANF_lig-bd_rcpt"/>
</dbReference>
<evidence type="ECO:0000256" key="4">
    <source>
        <dbReference type="ARBA" id="ARBA00023136"/>
    </source>
</evidence>
<evidence type="ECO:0000313" key="8">
    <source>
        <dbReference type="Proteomes" id="UP001162131"/>
    </source>
</evidence>
<feature type="transmembrane region" description="Helical" evidence="5">
    <location>
        <begin position="801"/>
        <end position="819"/>
    </location>
</feature>
<feature type="transmembrane region" description="Helical" evidence="5">
    <location>
        <begin position="1039"/>
        <end position="1060"/>
    </location>
</feature>
<dbReference type="Gene3D" id="3.40.50.2300">
    <property type="match status" value="2"/>
</dbReference>
<evidence type="ECO:0000256" key="5">
    <source>
        <dbReference type="SAM" id="Phobius"/>
    </source>
</evidence>
<dbReference type="Pfam" id="PF01094">
    <property type="entry name" value="ANF_receptor"/>
    <property type="match status" value="1"/>
</dbReference>
<evidence type="ECO:0000256" key="2">
    <source>
        <dbReference type="ARBA" id="ARBA00022692"/>
    </source>
</evidence>